<evidence type="ECO:0000313" key="3">
    <source>
        <dbReference type="Proteomes" id="UP000198635"/>
    </source>
</evidence>
<dbReference type="EMBL" id="FORX01000020">
    <property type="protein sequence ID" value="SFK31255.1"/>
    <property type="molecule type" value="Genomic_DNA"/>
</dbReference>
<accession>A0A1I3YHI7</accession>
<evidence type="ECO:0000313" key="2">
    <source>
        <dbReference type="EMBL" id="SFK31255.1"/>
    </source>
</evidence>
<protein>
    <submittedName>
        <fullName evidence="2">Transcriptional regulator, XRE family</fullName>
    </submittedName>
</protein>
<evidence type="ECO:0000259" key="1">
    <source>
        <dbReference type="PROSITE" id="PS50943"/>
    </source>
</evidence>
<reference evidence="3" key="1">
    <citation type="submission" date="2016-10" db="EMBL/GenBank/DDBJ databases">
        <authorList>
            <person name="Varghese N."/>
            <person name="Submissions S."/>
        </authorList>
    </citation>
    <scope>NUCLEOTIDE SEQUENCE [LARGE SCALE GENOMIC DNA]</scope>
    <source>
        <strain evidence="3">DSM 5918</strain>
    </source>
</reference>
<dbReference type="SUPFAM" id="SSF47413">
    <property type="entry name" value="lambda repressor-like DNA-binding domains"/>
    <property type="match status" value="1"/>
</dbReference>
<dbReference type="Proteomes" id="UP000198635">
    <property type="component" value="Unassembled WGS sequence"/>
</dbReference>
<gene>
    <name evidence="2" type="ORF">SAMN04488082_12021</name>
</gene>
<dbReference type="RefSeq" id="WP_092378013.1">
    <property type="nucleotide sequence ID" value="NZ_FORX01000020.1"/>
</dbReference>
<organism evidence="2 3">
    <name type="scientific">Desulfomicrobium apsheronum</name>
    <dbReference type="NCBI Taxonomy" id="52560"/>
    <lineage>
        <taxon>Bacteria</taxon>
        <taxon>Pseudomonadati</taxon>
        <taxon>Thermodesulfobacteriota</taxon>
        <taxon>Desulfovibrionia</taxon>
        <taxon>Desulfovibrionales</taxon>
        <taxon>Desulfomicrobiaceae</taxon>
        <taxon>Desulfomicrobium</taxon>
    </lineage>
</organism>
<dbReference type="PROSITE" id="PS50943">
    <property type="entry name" value="HTH_CROC1"/>
    <property type="match status" value="1"/>
</dbReference>
<dbReference type="STRING" id="52560.SAMN04488082_12021"/>
<dbReference type="OrthoDB" id="5358987at2"/>
<dbReference type="SMART" id="SM00530">
    <property type="entry name" value="HTH_XRE"/>
    <property type="match status" value="1"/>
</dbReference>
<sequence>MIDAKTVHNQMLQDDPEYAREYDALEQEFSFIKKMILARKRAGMSQADVARRMGISQPRVAKIESGSNISLDILRRYAKATGSDLVIDFAVPVNERRTLR</sequence>
<dbReference type="InterPro" id="IPR010982">
    <property type="entry name" value="Lambda_DNA-bd_dom_sf"/>
</dbReference>
<feature type="domain" description="HTH cro/C1-type" evidence="1">
    <location>
        <begin position="35"/>
        <end position="89"/>
    </location>
</feature>
<name>A0A1I3YHI7_9BACT</name>
<dbReference type="Pfam" id="PF01381">
    <property type="entry name" value="HTH_3"/>
    <property type="match status" value="1"/>
</dbReference>
<dbReference type="AlphaFoldDB" id="A0A1I3YHI7"/>
<dbReference type="InterPro" id="IPR001387">
    <property type="entry name" value="Cro/C1-type_HTH"/>
</dbReference>
<dbReference type="GO" id="GO:0003677">
    <property type="term" value="F:DNA binding"/>
    <property type="evidence" value="ECO:0007669"/>
    <property type="project" value="InterPro"/>
</dbReference>
<proteinExistence type="predicted"/>
<dbReference type="CDD" id="cd00093">
    <property type="entry name" value="HTH_XRE"/>
    <property type="match status" value="1"/>
</dbReference>
<keyword evidence="3" id="KW-1185">Reference proteome</keyword>
<dbReference type="Gene3D" id="1.10.260.40">
    <property type="entry name" value="lambda repressor-like DNA-binding domains"/>
    <property type="match status" value="1"/>
</dbReference>